<gene>
    <name evidence="4" type="ORF">OXD698_LOCUS39999</name>
</gene>
<dbReference type="Proteomes" id="UP000663844">
    <property type="component" value="Unassembled WGS sequence"/>
</dbReference>
<accession>A0A820B2S9</accession>
<feature type="repeat" description="NHL" evidence="2">
    <location>
        <begin position="595"/>
        <end position="638"/>
    </location>
</feature>
<evidence type="ECO:0000313" key="4">
    <source>
        <dbReference type="EMBL" id="CAF4185790.1"/>
    </source>
</evidence>
<dbReference type="PROSITE" id="PS51125">
    <property type="entry name" value="NHL"/>
    <property type="match status" value="2"/>
</dbReference>
<evidence type="ECO:0008006" key="6">
    <source>
        <dbReference type="Google" id="ProtNLM"/>
    </source>
</evidence>
<feature type="chain" id="PRO_5032531392" description="NHL repeat containing protein" evidence="3">
    <location>
        <begin position="17"/>
        <end position="642"/>
    </location>
</feature>
<evidence type="ECO:0000256" key="2">
    <source>
        <dbReference type="PROSITE-ProRule" id="PRU00504"/>
    </source>
</evidence>
<name>A0A820B2S9_9BILA</name>
<reference evidence="4" key="1">
    <citation type="submission" date="2021-02" db="EMBL/GenBank/DDBJ databases">
        <authorList>
            <person name="Nowell W R."/>
        </authorList>
    </citation>
    <scope>NUCLEOTIDE SEQUENCE</scope>
</reference>
<feature type="non-terminal residue" evidence="4">
    <location>
        <position position="1"/>
    </location>
</feature>
<dbReference type="PANTHER" id="PTHR24104">
    <property type="entry name" value="E3 UBIQUITIN-PROTEIN LIGASE NHLRC1-RELATED"/>
    <property type="match status" value="1"/>
</dbReference>
<dbReference type="EMBL" id="CAJOAZ010008507">
    <property type="protein sequence ID" value="CAF4185790.1"/>
    <property type="molecule type" value="Genomic_DNA"/>
</dbReference>
<keyword evidence="3" id="KW-0732">Signal</keyword>
<sequence>MFTIWLLSLFIGQTSGIAYNLPKFCANATWNPVAITFANSTIIGTTAHGIFVDTNNTVYVADRGNDRVQIWFNNSATPTSTISGGLDSPYALFITDNRDIYVDNGNTSNRVDKWAFNSNSSVPAMYNCGPCYSLFIDINNMLYCSLYHSNKVIAKSLNTHLNIWNTVAGTGTAGSTPSTLSGQCGIFVDNNLNLYVADTLNSRIQKFASGQLNGTTVPTGNITLNSPTGIMLDFDGYLFIVDQYNYRVIGSGPYGYRCIAACSGTAGSSSSQLYHPYSLSFDSYGNMFVSDISNNRIQKFFLVTNGCSGTTLMTTISSVTSVNSTQSVPLSTSTYGTSSTTVSSSTSLLYNLPKFSAYATWSSNGVTLFNATTVGTSPYGLFVNTNNTLYVCEYSKNIIQVWLENSTIPIRNISGGLSSPYAMFVTVNGDVYVDNGNANSQVDKWAVNTTAGISVMVVKAACYGLFVDIYNNIYCSQYAYHQVVTKSLNSSSNMWIIAAGTDCQGSTSNTLYNPRGIFVDTNLNLYVADYNNNRIQLFLSNQLNAVTVAGSGASSTISLSGPSGVVLDADGYLFITDSFNQRIIGSGPNGYRCLVGCSQVAGSASNQLNNPVTLSFDTHGNMFITDSNNHRIQKFYLTTNIY</sequence>
<keyword evidence="1" id="KW-0677">Repeat</keyword>
<feature type="repeat" description="NHL" evidence="2">
    <location>
        <begin position="505"/>
        <end position="541"/>
    </location>
</feature>
<evidence type="ECO:0000313" key="5">
    <source>
        <dbReference type="Proteomes" id="UP000663844"/>
    </source>
</evidence>
<dbReference type="GO" id="GO:0008270">
    <property type="term" value="F:zinc ion binding"/>
    <property type="evidence" value="ECO:0007669"/>
    <property type="project" value="UniProtKB-KW"/>
</dbReference>
<dbReference type="AlphaFoldDB" id="A0A820B2S9"/>
<feature type="signal peptide" evidence="3">
    <location>
        <begin position="1"/>
        <end position="16"/>
    </location>
</feature>
<proteinExistence type="predicted"/>
<dbReference type="Gene3D" id="2.40.10.500">
    <property type="match status" value="1"/>
</dbReference>
<dbReference type="InterPro" id="IPR001258">
    <property type="entry name" value="NHL_repeat"/>
</dbReference>
<dbReference type="InterPro" id="IPR050952">
    <property type="entry name" value="TRIM-NHL_E3_ligases"/>
</dbReference>
<evidence type="ECO:0000256" key="1">
    <source>
        <dbReference type="ARBA" id="ARBA00022737"/>
    </source>
</evidence>
<dbReference type="SUPFAM" id="SSF101898">
    <property type="entry name" value="NHL repeat"/>
    <property type="match status" value="2"/>
</dbReference>
<dbReference type="PANTHER" id="PTHR24104:SF25">
    <property type="entry name" value="PROTEIN LIN-41"/>
    <property type="match status" value="1"/>
</dbReference>
<evidence type="ECO:0000256" key="3">
    <source>
        <dbReference type="SAM" id="SignalP"/>
    </source>
</evidence>
<dbReference type="Gene3D" id="2.120.10.30">
    <property type="entry name" value="TolB, C-terminal domain"/>
    <property type="match status" value="3"/>
</dbReference>
<dbReference type="CDD" id="cd05819">
    <property type="entry name" value="NHL"/>
    <property type="match status" value="2"/>
</dbReference>
<dbReference type="Pfam" id="PF01436">
    <property type="entry name" value="NHL"/>
    <property type="match status" value="2"/>
</dbReference>
<organism evidence="4 5">
    <name type="scientific">Adineta steineri</name>
    <dbReference type="NCBI Taxonomy" id="433720"/>
    <lineage>
        <taxon>Eukaryota</taxon>
        <taxon>Metazoa</taxon>
        <taxon>Spiralia</taxon>
        <taxon>Gnathifera</taxon>
        <taxon>Rotifera</taxon>
        <taxon>Eurotatoria</taxon>
        <taxon>Bdelloidea</taxon>
        <taxon>Adinetida</taxon>
        <taxon>Adinetidae</taxon>
        <taxon>Adineta</taxon>
    </lineage>
</organism>
<protein>
    <recommendedName>
        <fullName evidence="6">NHL repeat containing protein</fullName>
    </recommendedName>
</protein>
<comment type="caution">
    <text evidence="4">The sequence shown here is derived from an EMBL/GenBank/DDBJ whole genome shotgun (WGS) entry which is preliminary data.</text>
</comment>
<dbReference type="InterPro" id="IPR011042">
    <property type="entry name" value="6-blade_b-propeller_TolB-like"/>
</dbReference>